<evidence type="ECO:0000313" key="3">
    <source>
        <dbReference type="Ensembl" id="ENSEBUP00000000869.1"/>
    </source>
</evidence>
<protein>
    <recommendedName>
        <fullName evidence="2">Piwi domain-containing protein</fullName>
    </recommendedName>
</protein>
<evidence type="ECO:0000313" key="4">
    <source>
        <dbReference type="Proteomes" id="UP000694388"/>
    </source>
</evidence>
<dbReference type="SMART" id="SM00950">
    <property type="entry name" value="Piwi"/>
    <property type="match status" value="1"/>
</dbReference>
<name>A0A8C4NDD0_EPTBU</name>
<dbReference type="Pfam" id="PF02171">
    <property type="entry name" value="Piwi"/>
    <property type="match status" value="1"/>
</dbReference>
<accession>A0A8C4NDD0</accession>
<proteinExistence type="predicted"/>
<keyword evidence="1" id="KW-0732">Signal</keyword>
<sequence length="172" mass="19965">MLCLIFLLLSLSCKKFRLLPCWHAASNRWTLNNELPAKIVVYRDGVSEGQLHVVENYEVQQIYQSFAPFGEQYMPQVVVIVVQKRINTTICLNRDMPENPPSGTVLDHGVTNPNWCDFFLVSQHVRQGTVSPTHYVVLHNTTKLSPDHLQRLFYTNFYTMECFDFPCDRNIL</sequence>
<dbReference type="PROSITE" id="PS50822">
    <property type="entry name" value="PIWI"/>
    <property type="match status" value="1"/>
</dbReference>
<dbReference type="PANTHER" id="PTHR22891">
    <property type="entry name" value="EUKARYOTIC TRANSLATION INITIATION FACTOR 2C"/>
    <property type="match status" value="1"/>
</dbReference>
<dbReference type="InterPro" id="IPR003165">
    <property type="entry name" value="Piwi"/>
</dbReference>
<keyword evidence="4" id="KW-1185">Reference proteome</keyword>
<dbReference type="InterPro" id="IPR012337">
    <property type="entry name" value="RNaseH-like_sf"/>
</dbReference>
<reference evidence="3" key="1">
    <citation type="submission" date="2025-08" db="UniProtKB">
        <authorList>
            <consortium name="Ensembl"/>
        </authorList>
    </citation>
    <scope>IDENTIFICATION</scope>
</reference>
<dbReference type="Gene3D" id="3.30.420.10">
    <property type="entry name" value="Ribonuclease H-like superfamily/Ribonuclease H"/>
    <property type="match status" value="1"/>
</dbReference>
<dbReference type="GO" id="GO:0003676">
    <property type="term" value="F:nucleic acid binding"/>
    <property type="evidence" value="ECO:0007669"/>
    <property type="project" value="InterPro"/>
</dbReference>
<feature type="chain" id="PRO_5034464799" description="Piwi domain-containing protein" evidence="1">
    <location>
        <begin position="19"/>
        <end position="172"/>
    </location>
</feature>
<dbReference type="InterPro" id="IPR036397">
    <property type="entry name" value="RNaseH_sf"/>
</dbReference>
<evidence type="ECO:0000256" key="1">
    <source>
        <dbReference type="SAM" id="SignalP"/>
    </source>
</evidence>
<organism evidence="3 4">
    <name type="scientific">Eptatretus burgeri</name>
    <name type="common">Inshore hagfish</name>
    <dbReference type="NCBI Taxonomy" id="7764"/>
    <lineage>
        <taxon>Eukaryota</taxon>
        <taxon>Metazoa</taxon>
        <taxon>Chordata</taxon>
        <taxon>Craniata</taxon>
        <taxon>Vertebrata</taxon>
        <taxon>Cyclostomata</taxon>
        <taxon>Myxini</taxon>
        <taxon>Myxiniformes</taxon>
        <taxon>Myxinidae</taxon>
        <taxon>Eptatretinae</taxon>
        <taxon>Eptatretus</taxon>
    </lineage>
</organism>
<dbReference type="GeneTree" id="ENSGT00950000183200"/>
<dbReference type="OMA" id="RINTTIC"/>
<feature type="domain" description="Piwi" evidence="2">
    <location>
        <begin position="36"/>
        <end position="154"/>
    </location>
</feature>
<dbReference type="Ensembl" id="ENSEBUT00000001178.1">
    <property type="protein sequence ID" value="ENSEBUP00000000869.1"/>
    <property type="gene ID" value="ENSEBUG00000000869.1"/>
</dbReference>
<dbReference type="SUPFAM" id="SSF53098">
    <property type="entry name" value="Ribonuclease H-like"/>
    <property type="match status" value="1"/>
</dbReference>
<dbReference type="Proteomes" id="UP000694388">
    <property type="component" value="Unplaced"/>
</dbReference>
<evidence type="ECO:0000259" key="2">
    <source>
        <dbReference type="PROSITE" id="PS50822"/>
    </source>
</evidence>
<reference evidence="3" key="2">
    <citation type="submission" date="2025-09" db="UniProtKB">
        <authorList>
            <consortium name="Ensembl"/>
        </authorList>
    </citation>
    <scope>IDENTIFICATION</scope>
</reference>
<feature type="signal peptide" evidence="1">
    <location>
        <begin position="1"/>
        <end position="18"/>
    </location>
</feature>
<dbReference type="AlphaFoldDB" id="A0A8C4NDD0"/>